<feature type="region of interest" description="Disordered" evidence="1">
    <location>
        <begin position="281"/>
        <end position="300"/>
    </location>
</feature>
<dbReference type="InterPro" id="IPR052337">
    <property type="entry name" value="SAT4-like"/>
</dbReference>
<protein>
    <submittedName>
        <fullName evidence="3">Uncharacterized protein</fullName>
    </submittedName>
</protein>
<reference evidence="3" key="1">
    <citation type="journal article" date="2021" name="Nat. Commun.">
        <title>Genetic determinants of endophytism in the Arabidopsis root mycobiome.</title>
        <authorList>
            <person name="Mesny F."/>
            <person name="Miyauchi S."/>
            <person name="Thiergart T."/>
            <person name="Pickel B."/>
            <person name="Atanasova L."/>
            <person name="Karlsson M."/>
            <person name="Huettel B."/>
            <person name="Barry K.W."/>
            <person name="Haridas S."/>
            <person name="Chen C."/>
            <person name="Bauer D."/>
            <person name="Andreopoulos W."/>
            <person name="Pangilinan J."/>
            <person name="LaButti K."/>
            <person name="Riley R."/>
            <person name="Lipzen A."/>
            <person name="Clum A."/>
            <person name="Drula E."/>
            <person name="Henrissat B."/>
            <person name="Kohler A."/>
            <person name="Grigoriev I.V."/>
            <person name="Martin F.M."/>
            <person name="Hacquard S."/>
        </authorList>
    </citation>
    <scope>NUCLEOTIDE SEQUENCE</scope>
    <source>
        <strain evidence="3">MPI-CAGE-AT-0147</strain>
    </source>
</reference>
<sequence length="300" mass="33287">MANVLHSACNLQNGYTYYGDCLIICDTLAYQANVMDTHTNLGVPILKVRFAVDYLFDTGLFFPKFSIVSFYYILVPPTQPQMRMVFCLVTIFDNTFWCGTDISSNWSTEPGACKAHDSFVMLRVHWSLNFITEVLSLGVVTIVVSIGRYVHMVTVGPSLGNYLWASSELCVSIVVVALTALRPLLRRISHMLNSSMSGSNRRSGYVGTSTDPRSRTARSKSTHTHTQGSSAYWRNILGTRYKGANEDDNGSEVELNDVKSGGVLKTREIRISIETLSQDGYREYPPGSSRPMGVEASIMA</sequence>
<dbReference type="PANTHER" id="PTHR33048">
    <property type="entry name" value="PTH11-LIKE INTEGRAL MEMBRANE PROTEIN (AFU_ORTHOLOGUE AFUA_5G11245)"/>
    <property type="match status" value="1"/>
</dbReference>
<comment type="caution">
    <text evidence="3">The sequence shown here is derived from an EMBL/GenBank/DDBJ whole genome shotgun (WGS) entry which is preliminary data.</text>
</comment>
<keyword evidence="2" id="KW-1133">Transmembrane helix</keyword>
<feature type="transmembrane region" description="Helical" evidence="2">
    <location>
        <begin position="162"/>
        <end position="181"/>
    </location>
</feature>
<name>A0A9P9D9K6_9HYPO</name>
<dbReference type="PANTHER" id="PTHR33048:SF47">
    <property type="entry name" value="INTEGRAL MEMBRANE PROTEIN-RELATED"/>
    <property type="match status" value="1"/>
</dbReference>
<evidence type="ECO:0000256" key="2">
    <source>
        <dbReference type="SAM" id="Phobius"/>
    </source>
</evidence>
<keyword evidence="2" id="KW-0472">Membrane</keyword>
<keyword evidence="4" id="KW-1185">Reference proteome</keyword>
<gene>
    <name evidence="3" type="ORF">EDB81DRAFT_767332</name>
</gene>
<evidence type="ECO:0000313" key="3">
    <source>
        <dbReference type="EMBL" id="KAH7116295.1"/>
    </source>
</evidence>
<dbReference type="OrthoDB" id="444631at2759"/>
<organism evidence="3 4">
    <name type="scientific">Dactylonectria macrodidyma</name>
    <dbReference type="NCBI Taxonomy" id="307937"/>
    <lineage>
        <taxon>Eukaryota</taxon>
        <taxon>Fungi</taxon>
        <taxon>Dikarya</taxon>
        <taxon>Ascomycota</taxon>
        <taxon>Pezizomycotina</taxon>
        <taxon>Sordariomycetes</taxon>
        <taxon>Hypocreomycetidae</taxon>
        <taxon>Hypocreales</taxon>
        <taxon>Nectriaceae</taxon>
        <taxon>Dactylonectria</taxon>
    </lineage>
</organism>
<dbReference type="EMBL" id="JAGMUV010000029">
    <property type="protein sequence ID" value="KAH7116295.1"/>
    <property type="molecule type" value="Genomic_DNA"/>
</dbReference>
<keyword evidence="2" id="KW-0812">Transmembrane</keyword>
<accession>A0A9P9D9K6</accession>
<feature type="transmembrane region" description="Helical" evidence="2">
    <location>
        <begin position="130"/>
        <end position="150"/>
    </location>
</feature>
<dbReference type="Proteomes" id="UP000738349">
    <property type="component" value="Unassembled WGS sequence"/>
</dbReference>
<feature type="region of interest" description="Disordered" evidence="1">
    <location>
        <begin position="196"/>
        <end position="228"/>
    </location>
</feature>
<proteinExistence type="predicted"/>
<evidence type="ECO:0000256" key="1">
    <source>
        <dbReference type="SAM" id="MobiDB-lite"/>
    </source>
</evidence>
<dbReference type="AlphaFoldDB" id="A0A9P9D9K6"/>
<evidence type="ECO:0000313" key="4">
    <source>
        <dbReference type="Proteomes" id="UP000738349"/>
    </source>
</evidence>
<feature type="transmembrane region" description="Helical" evidence="2">
    <location>
        <begin position="54"/>
        <end position="74"/>
    </location>
</feature>